<keyword evidence="3" id="KW-1185">Reference proteome</keyword>
<organism evidence="2 3">
    <name type="scientific">Rhodococcus ruber</name>
    <dbReference type="NCBI Taxonomy" id="1830"/>
    <lineage>
        <taxon>Bacteria</taxon>
        <taxon>Bacillati</taxon>
        <taxon>Actinomycetota</taxon>
        <taxon>Actinomycetes</taxon>
        <taxon>Mycobacteriales</taxon>
        <taxon>Nocardiaceae</taxon>
        <taxon>Rhodococcus</taxon>
    </lineage>
</organism>
<accession>A0ABT4MIC0</accession>
<feature type="region of interest" description="Disordered" evidence="1">
    <location>
        <begin position="1"/>
        <end position="66"/>
    </location>
</feature>
<proteinExistence type="predicted"/>
<dbReference type="NCBIfam" id="NF041373">
    <property type="entry name" value="HGG_STG"/>
    <property type="match status" value="1"/>
</dbReference>
<sequence>MASGQPFQAINSHKWRSTVTTNREAEIDSETVSTDRIARHYNRNPDRPSCSARSRRTGDPCNNPPMHGTTVCRMHGGSAPQVKAAARVRIERAADRMAKELLGIAVDETTPPAVRLAAIRDALDRSGLGAKTAVEVSVGPKQPWEIVFEDLAGGSRAESRAARGFAGDDPLVLEAEVVDSDGVGAAGMLDGVGSGTAAPAPNGAPPPQQHSPGAAGNTGSATGSGGGNWHGYAASTTLRRSERHSHCEPR</sequence>
<dbReference type="InterPro" id="IPR047675">
    <property type="entry name" value="Putative_zinc-bd"/>
</dbReference>
<evidence type="ECO:0000313" key="2">
    <source>
        <dbReference type="EMBL" id="MCZ4520723.1"/>
    </source>
</evidence>
<dbReference type="EMBL" id="JAPWIJ010000008">
    <property type="protein sequence ID" value="MCZ4520723.1"/>
    <property type="molecule type" value="Genomic_DNA"/>
</dbReference>
<dbReference type="RefSeq" id="WP_269607149.1">
    <property type="nucleotide sequence ID" value="NZ_JAPWIJ010000008.1"/>
</dbReference>
<evidence type="ECO:0000256" key="1">
    <source>
        <dbReference type="SAM" id="MobiDB-lite"/>
    </source>
</evidence>
<dbReference type="Proteomes" id="UP001081071">
    <property type="component" value="Unassembled WGS sequence"/>
</dbReference>
<comment type="caution">
    <text evidence="2">The sequence shown here is derived from an EMBL/GenBank/DDBJ whole genome shotgun (WGS) entry which is preliminary data.</text>
</comment>
<evidence type="ECO:0000313" key="3">
    <source>
        <dbReference type="Proteomes" id="UP001081071"/>
    </source>
</evidence>
<feature type="compositionally biased region" description="Polar residues" evidence="1">
    <location>
        <begin position="1"/>
        <end position="22"/>
    </location>
</feature>
<feature type="region of interest" description="Disordered" evidence="1">
    <location>
        <begin position="189"/>
        <end position="250"/>
    </location>
</feature>
<reference evidence="2" key="1">
    <citation type="submission" date="2022-12" db="EMBL/GenBank/DDBJ databases">
        <authorList>
            <person name="Krivoruchko A.V."/>
            <person name="Elkin A."/>
        </authorList>
    </citation>
    <scope>NUCLEOTIDE SEQUENCE</scope>
    <source>
        <strain evidence="2">IEGM 1391</strain>
    </source>
</reference>
<gene>
    <name evidence="2" type="ORF">O4220_19615</name>
</gene>
<protein>
    <submittedName>
        <fullName evidence="2">HGGxSTG domain-containing protein</fullName>
    </submittedName>
</protein>
<name>A0ABT4MIC0_9NOCA</name>